<evidence type="ECO:0000313" key="2">
    <source>
        <dbReference type="Proteomes" id="UP001300012"/>
    </source>
</evidence>
<accession>A0ABT1YRT8</accession>
<organism evidence="1 2">
    <name type="scientific">Paenibacillus radicis</name>
    <name type="common">ex Xue et al. 2023</name>
    <dbReference type="NCBI Taxonomy" id="2972489"/>
    <lineage>
        <taxon>Bacteria</taxon>
        <taxon>Bacillati</taxon>
        <taxon>Bacillota</taxon>
        <taxon>Bacilli</taxon>
        <taxon>Bacillales</taxon>
        <taxon>Paenibacillaceae</taxon>
        <taxon>Paenibacillus</taxon>
    </lineage>
</organism>
<protein>
    <submittedName>
        <fullName evidence="1">Uncharacterized protein</fullName>
    </submittedName>
</protein>
<keyword evidence="2" id="KW-1185">Reference proteome</keyword>
<dbReference type="EMBL" id="JANQBD010000033">
    <property type="protein sequence ID" value="MCR8635891.1"/>
    <property type="molecule type" value="Genomic_DNA"/>
</dbReference>
<gene>
    <name evidence="1" type="ORF">NV381_32345</name>
</gene>
<dbReference type="Proteomes" id="UP001300012">
    <property type="component" value="Unassembled WGS sequence"/>
</dbReference>
<evidence type="ECO:0000313" key="1">
    <source>
        <dbReference type="EMBL" id="MCR8635891.1"/>
    </source>
</evidence>
<proteinExistence type="predicted"/>
<dbReference type="RefSeq" id="WP_258217435.1">
    <property type="nucleotide sequence ID" value="NZ_JANQBD010000033.1"/>
</dbReference>
<comment type="caution">
    <text evidence="1">The sequence shown here is derived from an EMBL/GenBank/DDBJ whole genome shotgun (WGS) entry which is preliminary data.</text>
</comment>
<reference evidence="1 2" key="1">
    <citation type="submission" date="2022-08" db="EMBL/GenBank/DDBJ databases">
        <title>Paenibacillus endoradicis sp. nov., Paenibacillus radicibacter sp. nov and Paenibacillus pararadicis sp. nov., three cold-adapted plant growth-promoting bacteria isolated from root of Larix gmelinii in Great Khingan.</title>
        <authorList>
            <person name="Xue H."/>
        </authorList>
    </citation>
    <scope>NUCLEOTIDE SEQUENCE [LARGE SCALE GENOMIC DNA]</scope>
    <source>
        <strain evidence="1 2">N5-1-1-5</strain>
    </source>
</reference>
<name>A0ABT1YRT8_9BACL</name>
<sequence>MNVYIVKRRMDKTHETIAAVFSAPQKAEAYIYQVDELQDKHWIETWIVDFYADQKTMKQR</sequence>